<feature type="compositionally biased region" description="Low complexity" evidence="1">
    <location>
        <begin position="98"/>
        <end position="111"/>
    </location>
</feature>
<dbReference type="AlphaFoldDB" id="K0STH0"/>
<accession>K0STH0</accession>
<feature type="region of interest" description="Disordered" evidence="1">
    <location>
        <begin position="1"/>
        <end position="24"/>
    </location>
</feature>
<gene>
    <name evidence="2" type="ORF">THAOC_14974</name>
</gene>
<sequence>MASPTSSTPAKGPDINDIKSPTSEVKKQDAAAALSGLFAGDEAAAEPQASIFLKALGSENIPATQSSTSFPQPEAATKREAEWDGGAGSDPKKARLDGPAPAAPAAGPTADDILAATAAQAASS</sequence>
<evidence type="ECO:0000313" key="3">
    <source>
        <dbReference type="Proteomes" id="UP000266841"/>
    </source>
</evidence>
<feature type="non-terminal residue" evidence="2">
    <location>
        <position position="124"/>
    </location>
</feature>
<evidence type="ECO:0000313" key="2">
    <source>
        <dbReference type="EMBL" id="EJK64306.1"/>
    </source>
</evidence>
<proteinExistence type="predicted"/>
<feature type="region of interest" description="Disordered" evidence="1">
    <location>
        <begin position="62"/>
        <end position="111"/>
    </location>
</feature>
<dbReference type="EMBL" id="AGNL01017410">
    <property type="protein sequence ID" value="EJK64306.1"/>
    <property type="molecule type" value="Genomic_DNA"/>
</dbReference>
<reference evidence="2 3" key="1">
    <citation type="journal article" date="2012" name="Genome Biol.">
        <title>Genome and low-iron response of an oceanic diatom adapted to chronic iron limitation.</title>
        <authorList>
            <person name="Lommer M."/>
            <person name="Specht M."/>
            <person name="Roy A.S."/>
            <person name="Kraemer L."/>
            <person name="Andreson R."/>
            <person name="Gutowska M.A."/>
            <person name="Wolf J."/>
            <person name="Bergner S.V."/>
            <person name="Schilhabel M.B."/>
            <person name="Klostermeier U.C."/>
            <person name="Beiko R.G."/>
            <person name="Rosenstiel P."/>
            <person name="Hippler M."/>
            <person name="Laroche J."/>
        </authorList>
    </citation>
    <scope>NUCLEOTIDE SEQUENCE [LARGE SCALE GENOMIC DNA]</scope>
    <source>
        <strain evidence="2 3">CCMP1005</strain>
    </source>
</reference>
<evidence type="ECO:0000256" key="1">
    <source>
        <dbReference type="SAM" id="MobiDB-lite"/>
    </source>
</evidence>
<keyword evidence="3" id="KW-1185">Reference proteome</keyword>
<protein>
    <submittedName>
        <fullName evidence="2">Uncharacterized protein</fullName>
    </submittedName>
</protein>
<comment type="caution">
    <text evidence="2">The sequence shown here is derived from an EMBL/GenBank/DDBJ whole genome shotgun (WGS) entry which is preliminary data.</text>
</comment>
<dbReference type="Proteomes" id="UP000266841">
    <property type="component" value="Unassembled WGS sequence"/>
</dbReference>
<organism evidence="2 3">
    <name type="scientific">Thalassiosira oceanica</name>
    <name type="common">Marine diatom</name>
    <dbReference type="NCBI Taxonomy" id="159749"/>
    <lineage>
        <taxon>Eukaryota</taxon>
        <taxon>Sar</taxon>
        <taxon>Stramenopiles</taxon>
        <taxon>Ochrophyta</taxon>
        <taxon>Bacillariophyta</taxon>
        <taxon>Coscinodiscophyceae</taxon>
        <taxon>Thalassiosirophycidae</taxon>
        <taxon>Thalassiosirales</taxon>
        <taxon>Thalassiosiraceae</taxon>
        <taxon>Thalassiosira</taxon>
    </lineage>
</organism>
<feature type="compositionally biased region" description="Polar residues" evidence="1">
    <location>
        <begin position="62"/>
        <end position="71"/>
    </location>
</feature>
<name>K0STH0_THAOC</name>